<evidence type="ECO:0000256" key="2">
    <source>
        <dbReference type="SAM" id="MobiDB-lite"/>
    </source>
</evidence>
<keyword evidence="5" id="KW-1185">Reference proteome</keyword>
<dbReference type="Gene3D" id="3.30.70.330">
    <property type="match status" value="1"/>
</dbReference>
<dbReference type="SMART" id="SM00360">
    <property type="entry name" value="RRM"/>
    <property type="match status" value="1"/>
</dbReference>
<dbReference type="PANTHER" id="PTHR48034">
    <property type="entry name" value="TRANSFORMER-2 SEX-DETERMINING PROTEIN-RELATED"/>
    <property type="match status" value="1"/>
</dbReference>
<gene>
    <name evidence="4" type="ORF">Nepgr_011224</name>
</gene>
<organism evidence="4 5">
    <name type="scientific">Nepenthes gracilis</name>
    <name type="common">Slender pitcher plant</name>
    <dbReference type="NCBI Taxonomy" id="150966"/>
    <lineage>
        <taxon>Eukaryota</taxon>
        <taxon>Viridiplantae</taxon>
        <taxon>Streptophyta</taxon>
        <taxon>Embryophyta</taxon>
        <taxon>Tracheophyta</taxon>
        <taxon>Spermatophyta</taxon>
        <taxon>Magnoliopsida</taxon>
        <taxon>eudicotyledons</taxon>
        <taxon>Gunneridae</taxon>
        <taxon>Pentapetalae</taxon>
        <taxon>Caryophyllales</taxon>
        <taxon>Nepenthaceae</taxon>
        <taxon>Nepenthes</taxon>
    </lineage>
</organism>
<feature type="domain" description="RRM" evidence="3">
    <location>
        <begin position="43"/>
        <end position="121"/>
    </location>
</feature>
<dbReference type="GO" id="GO:0003723">
    <property type="term" value="F:RNA binding"/>
    <property type="evidence" value="ECO:0007669"/>
    <property type="project" value="UniProtKB-UniRule"/>
</dbReference>
<dbReference type="InterPro" id="IPR012677">
    <property type="entry name" value="Nucleotide-bd_a/b_plait_sf"/>
</dbReference>
<name>A0AAD3SDX4_NEPGR</name>
<dbReference type="InterPro" id="IPR050441">
    <property type="entry name" value="RBM"/>
</dbReference>
<evidence type="ECO:0000259" key="3">
    <source>
        <dbReference type="PROSITE" id="PS50102"/>
    </source>
</evidence>
<evidence type="ECO:0000313" key="4">
    <source>
        <dbReference type="EMBL" id="GMH09383.1"/>
    </source>
</evidence>
<feature type="region of interest" description="Disordered" evidence="2">
    <location>
        <begin position="1"/>
        <end position="45"/>
    </location>
</feature>
<keyword evidence="1" id="KW-0694">RNA-binding</keyword>
<comment type="caution">
    <text evidence="4">The sequence shown here is derived from an EMBL/GenBank/DDBJ whole genome shotgun (WGS) entry which is preliminary data.</text>
</comment>
<evidence type="ECO:0000313" key="5">
    <source>
        <dbReference type="Proteomes" id="UP001279734"/>
    </source>
</evidence>
<dbReference type="Pfam" id="PF00076">
    <property type="entry name" value="RRM_1"/>
    <property type="match status" value="1"/>
</dbReference>
<dbReference type="PROSITE" id="PS50102">
    <property type="entry name" value="RRM"/>
    <property type="match status" value="1"/>
</dbReference>
<accession>A0AAD3SDX4</accession>
<dbReference type="SUPFAM" id="SSF54928">
    <property type="entry name" value="RNA-binding domain, RBD"/>
    <property type="match status" value="1"/>
</dbReference>
<proteinExistence type="predicted"/>
<reference evidence="4" key="1">
    <citation type="submission" date="2023-05" db="EMBL/GenBank/DDBJ databases">
        <title>Nepenthes gracilis genome sequencing.</title>
        <authorList>
            <person name="Fukushima K."/>
        </authorList>
    </citation>
    <scope>NUCLEOTIDE SEQUENCE</scope>
    <source>
        <strain evidence="4">SING2019-196</strain>
    </source>
</reference>
<dbReference type="EMBL" id="BSYO01000009">
    <property type="protein sequence ID" value="GMH09383.1"/>
    <property type="molecule type" value="Genomic_DNA"/>
</dbReference>
<evidence type="ECO:0000256" key="1">
    <source>
        <dbReference type="PROSITE-ProRule" id="PRU00176"/>
    </source>
</evidence>
<dbReference type="InterPro" id="IPR035979">
    <property type="entry name" value="RBD_domain_sf"/>
</dbReference>
<dbReference type="AlphaFoldDB" id="A0AAD3SDX4"/>
<dbReference type="Proteomes" id="UP001279734">
    <property type="component" value="Unassembled WGS sequence"/>
</dbReference>
<protein>
    <recommendedName>
        <fullName evidence="3">RRM domain-containing protein</fullName>
    </recommendedName>
</protein>
<sequence length="205" mass="23231">MQPNMSHLRDGRSASPDSSGSPARGHRRMSRSRSLEDASNPGNNLYVTGLSTRVTTSDLEKYFGKEGKVIDCHLVTDPHTRESRGFGFVTMESNEDASRCIKYLNHSVLEGRLITVEKAKRIRARTPTPGKYRGTRDRHGGQGRRRSRSYSPHGWDRGYGRYPYPNSKGRRRISRSPYSRRPDDYAGTYKRHGARSLSPGRDGYP</sequence>
<dbReference type="InterPro" id="IPR000504">
    <property type="entry name" value="RRM_dom"/>
</dbReference>
<feature type="region of interest" description="Disordered" evidence="2">
    <location>
        <begin position="120"/>
        <end position="205"/>
    </location>
</feature>